<dbReference type="EMBL" id="BK032785">
    <property type="protein sequence ID" value="DAF60232.1"/>
    <property type="molecule type" value="Genomic_DNA"/>
</dbReference>
<name>A0A8S5TAS4_9CAUD</name>
<proteinExistence type="predicted"/>
<protein>
    <recommendedName>
        <fullName evidence="2">DUF739 family protein</fullName>
    </recommendedName>
</protein>
<accession>A0A8S5TAS4</accession>
<sequence length="74" mass="8695">MAFDYSKLKGRIIEKYDSQSSFANAMKWSERTLSLKLNGKLFWKQSDICKAVNLLELSADDIQDYFFKEKVQSF</sequence>
<dbReference type="InterPro" id="IPR008003">
    <property type="entry name" value="DUF739"/>
</dbReference>
<evidence type="ECO:0000313" key="1">
    <source>
        <dbReference type="EMBL" id="DAF60232.1"/>
    </source>
</evidence>
<dbReference type="Pfam" id="PF05339">
    <property type="entry name" value="DUF739"/>
    <property type="match status" value="1"/>
</dbReference>
<reference evidence="1" key="1">
    <citation type="journal article" date="2021" name="Proc. Natl. Acad. Sci. U.S.A.">
        <title>A Catalog of Tens of Thousands of Viruses from Human Metagenomes Reveals Hidden Associations with Chronic Diseases.</title>
        <authorList>
            <person name="Tisza M.J."/>
            <person name="Buck C.B."/>
        </authorList>
    </citation>
    <scope>NUCLEOTIDE SEQUENCE</scope>
    <source>
        <strain evidence="1">CtqK313</strain>
    </source>
</reference>
<organism evidence="1">
    <name type="scientific">Siphoviridae sp. ctqK313</name>
    <dbReference type="NCBI Taxonomy" id="2827946"/>
    <lineage>
        <taxon>Viruses</taxon>
        <taxon>Duplodnaviria</taxon>
        <taxon>Heunggongvirae</taxon>
        <taxon>Uroviricota</taxon>
        <taxon>Caudoviricetes</taxon>
    </lineage>
</organism>
<evidence type="ECO:0008006" key="2">
    <source>
        <dbReference type="Google" id="ProtNLM"/>
    </source>
</evidence>